<dbReference type="GO" id="GO:0006672">
    <property type="term" value="P:ceramide metabolic process"/>
    <property type="evidence" value="ECO:0007669"/>
    <property type="project" value="InterPro"/>
</dbReference>
<comment type="subcellular location">
    <subcellularLocation>
        <location evidence="1">Membrane</location>
        <topology evidence="1">Multi-pass membrane protein</topology>
    </subcellularLocation>
</comment>
<dbReference type="AlphaFoldDB" id="A0A9X2JG13"/>
<evidence type="ECO:0000256" key="4">
    <source>
        <dbReference type="ARBA" id="ARBA00022989"/>
    </source>
</evidence>
<dbReference type="GO" id="GO:0046872">
    <property type="term" value="F:metal ion binding"/>
    <property type="evidence" value="ECO:0007669"/>
    <property type="project" value="UniProtKB-KW"/>
</dbReference>
<gene>
    <name evidence="9" type="ORF">NG895_10040</name>
</gene>
<feature type="transmembrane region" description="Helical" evidence="8">
    <location>
        <begin position="82"/>
        <end position="102"/>
    </location>
</feature>
<feature type="transmembrane region" description="Helical" evidence="8">
    <location>
        <begin position="59"/>
        <end position="76"/>
    </location>
</feature>
<keyword evidence="3" id="KW-0378">Hydrolase</keyword>
<feature type="binding site" evidence="6">
    <location>
        <position position="27"/>
    </location>
    <ligand>
        <name>Ca(2+)</name>
        <dbReference type="ChEBI" id="CHEBI:29108"/>
    </ligand>
</feature>
<evidence type="ECO:0000256" key="2">
    <source>
        <dbReference type="ARBA" id="ARBA00022692"/>
    </source>
</evidence>
<feature type="binding site" evidence="7">
    <location>
        <position position="193"/>
    </location>
    <ligand>
        <name>Zn(2+)</name>
        <dbReference type="ChEBI" id="CHEBI:29105"/>
        <note>catalytic</note>
    </ligand>
</feature>
<keyword evidence="4 8" id="KW-1133">Transmembrane helix</keyword>
<evidence type="ECO:0000256" key="8">
    <source>
        <dbReference type="SAM" id="Phobius"/>
    </source>
</evidence>
<evidence type="ECO:0000313" key="9">
    <source>
        <dbReference type="EMBL" id="MCO6044246.1"/>
    </source>
</evidence>
<organism evidence="9 10">
    <name type="scientific">Aeoliella straminimaris</name>
    <dbReference type="NCBI Taxonomy" id="2954799"/>
    <lineage>
        <taxon>Bacteria</taxon>
        <taxon>Pseudomonadati</taxon>
        <taxon>Planctomycetota</taxon>
        <taxon>Planctomycetia</taxon>
        <taxon>Pirellulales</taxon>
        <taxon>Lacipirellulaceae</taxon>
        <taxon>Aeoliella</taxon>
    </lineage>
</organism>
<name>A0A9X2JG13_9BACT</name>
<dbReference type="GO" id="GO:0016020">
    <property type="term" value="C:membrane"/>
    <property type="evidence" value="ECO:0007669"/>
    <property type="project" value="UniProtKB-SubCell"/>
</dbReference>
<evidence type="ECO:0000256" key="1">
    <source>
        <dbReference type="ARBA" id="ARBA00004141"/>
    </source>
</evidence>
<feature type="transmembrane region" description="Helical" evidence="8">
    <location>
        <begin position="194"/>
        <end position="216"/>
    </location>
</feature>
<comment type="cofactor">
    <cofactor evidence="7">
        <name>Zn(2+)</name>
        <dbReference type="ChEBI" id="CHEBI:29105"/>
    </cofactor>
</comment>
<evidence type="ECO:0000256" key="7">
    <source>
        <dbReference type="PIRSR" id="PIRSR608901-2"/>
    </source>
</evidence>
<dbReference type="RefSeq" id="WP_252852350.1">
    <property type="nucleotide sequence ID" value="NZ_JAMXLR010000036.1"/>
</dbReference>
<feature type="binding site" evidence="7">
    <location>
        <position position="76"/>
    </location>
    <ligand>
        <name>Zn(2+)</name>
        <dbReference type="ChEBI" id="CHEBI:29105"/>
        <note>catalytic</note>
    </ligand>
</feature>
<evidence type="ECO:0000256" key="3">
    <source>
        <dbReference type="ARBA" id="ARBA00022801"/>
    </source>
</evidence>
<reference evidence="9" key="1">
    <citation type="submission" date="2022-06" db="EMBL/GenBank/DDBJ databases">
        <title>Aeoliella straminimaris, a novel planctomycete from sediments.</title>
        <authorList>
            <person name="Vitorino I.R."/>
            <person name="Lage O.M."/>
        </authorList>
    </citation>
    <scope>NUCLEOTIDE SEQUENCE</scope>
    <source>
        <strain evidence="9">ICT_H6.2</strain>
    </source>
</reference>
<feature type="transmembrane region" description="Helical" evidence="8">
    <location>
        <begin position="114"/>
        <end position="133"/>
    </location>
</feature>
<keyword evidence="10" id="KW-1185">Reference proteome</keyword>
<feature type="transmembrane region" description="Helical" evidence="8">
    <location>
        <begin position="29"/>
        <end position="47"/>
    </location>
</feature>
<dbReference type="Proteomes" id="UP001155241">
    <property type="component" value="Unassembled WGS sequence"/>
</dbReference>
<accession>A0A9X2JG13</accession>
<keyword evidence="2 8" id="KW-0812">Transmembrane</keyword>
<keyword evidence="7" id="KW-0862">Zinc</keyword>
<feature type="binding site" evidence="7">
    <location>
        <position position="197"/>
    </location>
    <ligand>
        <name>Zn(2+)</name>
        <dbReference type="ChEBI" id="CHEBI:29105"/>
        <note>catalytic</note>
    </ligand>
</feature>
<feature type="transmembrane region" description="Helical" evidence="8">
    <location>
        <begin position="163"/>
        <end position="182"/>
    </location>
</feature>
<comment type="caution">
    <text evidence="9">The sequence shown here is derived from an EMBL/GenBank/DDBJ whole genome shotgun (WGS) entry which is preliminary data.</text>
</comment>
<evidence type="ECO:0000313" key="10">
    <source>
        <dbReference type="Proteomes" id="UP001155241"/>
    </source>
</evidence>
<dbReference type="InterPro" id="IPR008901">
    <property type="entry name" value="ACER"/>
</dbReference>
<dbReference type="EMBL" id="JAMXLR010000036">
    <property type="protein sequence ID" value="MCO6044246.1"/>
    <property type="molecule type" value="Genomic_DNA"/>
</dbReference>
<evidence type="ECO:0000256" key="5">
    <source>
        <dbReference type="ARBA" id="ARBA00023136"/>
    </source>
</evidence>
<sequence length="243" mass="27243">MSIFFNVSAVLLWIYRERSGSPAFWAEPLNAITNASFLIAALLAWRFADRRRATTHTTLALVSLAVVIGSGSFYFHSVPNHFTMWLDIVPIALFQVFFLWLVSNRMLDLSRVSSTVIVVGVVGSSFALLPLHAPLNGSLFYFPSVLAMLTLGVLWVRKSSREPYLLVGAACVFALAIIARSVDWIVPWPFGSHFLWHLLNGVVVYMALRAWIVFVARNESMELSDTRPSGLRRSSDHRLATQE</sequence>
<dbReference type="GO" id="GO:0016811">
    <property type="term" value="F:hydrolase activity, acting on carbon-nitrogen (but not peptide) bonds, in linear amides"/>
    <property type="evidence" value="ECO:0007669"/>
    <property type="project" value="InterPro"/>
</dbReference>
<keyword evidence="6" id="KW-0106">Calcium</keyword>
<dbReference type="Pfam" id="PF05875">
    <property type="entry name" value="Ceramidase"/>
    <property type="match status" value="1"/>
</dbReference>
<keyword evidence="5 8" id="KW-0472">Membrane</keyword>
<feature type="transmembrane region" description="Helical" evidence="8">
    <location>
        <begin position="139"/>
        <end position="156"/>
    </location>
</feature>
<proteinExistence type="predicted"/>
<evidence type="ECO:0000256" key="6">
    <source>
        <dbReference type="PIRSR" id="PIRSR608901-1"/>
    </source>
</evidence>
<protein>
    <submittedName>
        <fullName evidence="9">Ceramidase</fullName>
    </submittedName>
</protein>
<keyword evidence="6" id="KW-0479">Metal-binding</keyword>